<name>A0ABR8PLT2_9BACL</name>
<keyword evidence="3" id="KW-0479">Metal-binding</keyword>
<dbReference type="InterPro" id="IPR000209">
    <property type="entry name" value="Peptidase_S8/S53_dom"/>
</dbReference>
<keyword evidence="2 6" id="KW-0645">Protease</keyword>
<sequence length="644" mass="69601">MNAMRDLVQKALFIVMFSLIGSGSVLVAEASETSESLKEQYMLVDENQQEIVDYMIRENLTIEEVYSAFPIISAQLTAGEIEQLKTKFPKLHTQENLEYEQTADNELESAKVLGASPSLISPYTGAGVKVAILDSGIDVTHRDLKVKGGFCSLSFDCAPDVPYTDDNGHGTHVAGIVAALKNNTGIVGLAPAVDLYSVKAMNAFGSGSTESLVSGIEWALKNKMDIINMSITTDDNDVALRTALQTAYNKGILIVASVGNNGETTNKAVLYPARYSSVIGVGAVKNDLTKMPESAVGPEVELVAPGDSILSTFPIEWDYEDGRTDGYTRLSGTSMAAPHVTGLLAIYKERFPQMTNVELRTLITSTAKDLGVKGRDNLYGFGLIQYLPELPYSVNFTKTSATGKVVLSTTDPKLLKVVMNDKSLKLKDGQLEIYGVKGKKEIFVTSVDAQKKQTIERQYVEFKAPAYSDVKNSQPFSGPVGYLAGKNQIKGFQDGTFRPYTAINRGEAAVLIGRALGYSGTPTKTKFSDVSPSSYASGYIDAAVKAKVISGFTDGTFRPEANVTRAEMAIMISKAYQLTATSNKSFTDVNSSIAAYNAIMSLANTGITSGYKDGTFKPYEKMTRSDFSVFLSRAQNDLFKLTSS</sequence>
<dbReference type="CDD" id="cd07477">
    <property type="entry name" value="Peptidases_S8_Subtilisin_subset"/>
    <property type="match status" value="1"/>
</dbReference>
<proteinExistence type="inferred from homology"/>
<dbReference type="InterPro" id="IPR001119">
    <property type="entry name" value="SLH_dom"/>
</dbReference>
<dbReference type="InterPro" id="IPR015500">
    <property type="entry name" value="Peptidase_S8_subtilisin-rel"/>
</dbReference>
<evidence type="ECO:0000256" key="1">
    <source>
        <dbReference type="ARBA" id="ARBA00011073"/>
    </source>
</evidence>
<dbReference type="PRINTS" id="PR00723">
    <property type="entry name" value="SUBTILISIN"/>
</dbReference>
<dbReference type="EMBL" id="JACSQY010000010">
    <property type="protein sequence ID" value="MBD7909126.1"/>
    <property type="molecule type" value="Genomic_DNA"/>
</dbReference>
<dbReference type="PROSITE" id="PS00137">
    <property type="entry name" value="SUBTILASE_HIS"/>
    <property type="match status" value="1"/>
</dbReference>
<evidence type="ECO:0000313" key="9">
    <source>
        <dbReference type="EMBL" id="MBD7909126.1"/>
    </source>
</evidence>
<evidence type="ECO:0000256" key="3">
    <source>
        <dbReference type="ARBA" id="ARBA00022723"/>
    </source>
</evidence>
<dbReference type="PROSITE" id="PS51272">
    <property type="entry name" value="SLH"/>
    <property type="match status" value="3"/>
</dbReference>
<organism evidence="9 10">
    <name type="scientific">Sporosarcina gallistercoris</name>
    <dbReference type="NCBI Taxonomy" id="2762245"/>
    <lineage>
        <taxon>Bacteria</taxon>
        <taxon>Bacillati</taxon>
        <taxon>Bacillota</taxon>
        <taxon>Bacilli</taxon>
        <taxon>Bacillales</taxon>
        <taxon>Caryophanaceae</taxon>
        <taxon>Sporosarcina</taxon>
    </lineage>
</organism>
<evidence type="ECO:0000256" key="4">
    <source>
        <dbReference type="ARBA" id="ARBA00022801"/>
    </source>
</evidence>
<dbReference type="PROSITE" id="PS00138">
    <property type="entry name" value="SUBTILASE_SER"/>
    <property type="match status" value="1"/>
</dbReference>
<evidence type="ECO:0000256" key="2">
    <source>
        <dbReference type="ARBA" id="ARBA00022670"/>
    </source>
</evidence>
<feature type="domain" description="SLH" evidence="8">
    <location>
        <begin position="463"/>
        <end position="522"/>
    </location>
</feature>
<accession>A0ABR8PLT2</accession>
<dbReference type="Pfam" id="PF00082">
    <property type="entry name" value="Peptidase_S8"/>
    <property type="match status" value="1"/>
</dbReference>
<feature type="domain" description="SLH" evidence="8">
    <location>
        <begin position="587"/>
        <end position="644"/>
    </location>
</feature>
<dbReference type="SUPFAM" id="SSF52743">
    <property type="entry name" value="Subtilisin-like"/>
    <property type="match status" value="1"/>
</dbReference>
<reference evidence="9 10" key="1">
    <citation type="submission" date="2020-08" db="EMBL/GenBank/DDBJ databases">
        <title>A Genomic Blueprint of the Chicken Gut Microbiome.</title>
        <authorList>
            <person name="Gilroy R."/>
            <person name="Ravi A."/>
            <person name="Getino M."/>
            <person name="Pursley I."/>
            <person name="Horton D.L."/>
            <person name="Alikhan N.-F."/>
            <person name="Baker D."/>
            <person name="Gharbi K."/>
            <person name="Hall N."/>
            <person name="Watson M."/>
            <person name="Adriaenssens E.M."/>
            <person name="Foster-Nyarko E."/>
            <person name="Jarju S."/>
            <person name="Secka A."/>
            <person name="Antonio M."/>
            <person name="Oren A."/>
            <person name="Chaudhuri R."/>
            <person name="La Ragione R.M."/>
            <person name="Hildebrand F."/>
            <person name="Pallen M.J."/>
        </authorList>
    </citation>
    <scope>NUCLEOTIDE SEQUENCE [LARGE SCALE GENOMIC DNA]</scope>
    <source>
        <strain evidence="9 10">Sa3CUA8</strain>
    </source>
</reference>
<gene>
    <name evidence="9" type="ORF">H9659_12395</name>
</gene>
<evidence type="ECO:0000256" key="6">
    <source>
        <dbReference type="PROSITE-ProRule" id="PRU01240"/>
    </source>
</evidence>
<evidence type="ECO:0000256" key="7">
    <source>
        <dbReference type="RuleBase" id="RU003355"/>
    </source>
</evidence>
<dbReference type="Proteomes" id="UP000659496">
    <property type="component" value="Unassembled WGS sequence"/>
</dbReference>
<dbReference type="PROSITE" id="PS51892">
    <property type="entry name" value="SUBTILASE"/>
    <property type="match status" value="1"/>
</dbReference>
<dbReference type="InterPro" id="IPR023827">
    <property type="entry name" value="Peptidase_S8_Asp-AS"/>
</dbReference>
<dbReference type="PANTHER" id="PTHR43806:SF11">
    <property type="entry name" value="CEREVISIN-RELATED"/>
    <property type="match status" value="1"/>
</dbReference>
<protein>
    <submittedName>
        <fullName evidence="9">S8 family serine peptidase</fullName>
    </submittedName>
</protein>
<evidence type="ECO:0000313" key="10">
    <source>
        <dbReference type="Proteomes" id="UP000659496"/>
    </source>
</evidence>
<evidence type="ECO:0000256" key="5">
    <source>
        <dbReference type="ARBA" id="ARBA00022825"/>
    </source>
</evidence>
<dbReference type="InterPro" id="IPR036852">
    <property type="entry name" value="Peptidase_S8/S53_dom_sf"/>
</dbReference>
<feature type="active site" description="Charge relay system" evidence="6">
    <location>
        <position position="169"/>
    </location>
</feature>
<evidence type="ECO:0000259" key="8">
    <source>
        <dbReference type="PROSITE" id="PS51272"/>
    </source>
</evidence>
<dbReference type="InterPro" id="IPR022398">
    <property type="entry name" value="Peptidase_S8_His-AS"/>
</dbReference>
<dbReference type="Pfam" id="PF00395">
    <property type="entry name" value="SLH"/>
    <property type="match status" value="3"/>
</dbReference>
<dbReference type="InterPro" id="IPR023828">
    <property type="entry name" value="Peptidase_S8_Ser-AS"/>
</dbReference>
<keyword evidence="4 6" id="KW-0378">Hydrolase</keyword>
<dbReference type="InterPro" id="IPR050131">
    <property type="entry name" value="Peptidase_S8_subtilisin-like"/>
</dbReference>
<dbReference type="PANTHER" id="PTHR43806">
    <property type="entry name" value="PEPTIDASE S8"/>
    <property type="match status" value="1"/>
</dbReference>
<comment type="similarity">
    <text evidence="1 6 7">Belongs to the peptidase S8 family.</text>
</comment>
<comment type="caution">
    <text evidence="9">The sequence shown here is derived from an EMBL/GenBank/DDBJ whole genome shotgun (WGS) entry which is preliminary data.</text>
</comment>
<feature type="active site" description="Charge relay system" evidence="6">
    <location>
        <position position="334"/>
    </location>
</feature>
<keyword evidence="10" id="KW-1185">Reference proteome</keyword>
<dbReference type="Gene3D" id="3.40.50.200">
    <property type="entry name" value="Peptidase S8/S53 domain"/>
    <property type="match status" value="1"/>
</dbReference>
<keyword evidence="5 6" id="KW-0720">Serine protease</keyword>
<feature type="active site" description="Charge relay system" evidence="6">
    <location>
        <position position="134"/>
    </location>
</feature>
<dbReference type="InterPro" id="IPR034202">
    <property type="entry name" value="Subtilisin_Carlsberg-like"/>
</dbReference>
<dbReference type="PROSITE" id="PS00136">
    <property type="entry name" value="SUBTILASE_ASP"/>
    <property type="match status" value="1"/>
</dbReference>
<feature type="domain" description="SLH" evidence="8">
    <location>
        <begin position="523"/>
        <end position="586"/>
    </location>
</feature>